<dbReference type="InterPro" id="IPR003439">
    <property type="entry name" value="ABC_transporter-like_ATP-bd"/>
</dbReference>
<dbReference type="AlphaFoldDB" id="A0A4R4ZQ43"/>
<evidence type="ECO:0000313" key="5">
    <source>
        <dbReference type="EMBL" id="TDD60154.1"/>
    </source>
</evidence>
<evidence type="ECO:0000256" key="1">
    <source>
        <dbReference type="ARBA" id="ARBA00022741"/>
    </source>
</evidence>
<keyword evidence="3" id="KW-0175">Coiled coil</keyword>
<feature type="domain" description="ABC transporter" evidence="4">
    <location>
        <begin position="4"/>
        <end position="259"/>
    </location>
</feature>
<dbReference type="Proteomes" id="UP000295124">
    <property type="component" value="Unassembled WGS sequence"/>
</dbReference>
<evidence type="ECO:0000256" key="3">
    <source>
        <dbReference type="SAM" id="Coils"/>
    </source>
</evidence>
<evidence type="ECO:0000259" key="4">
    <source>
        <dbReference type="PROSITE" id="PS50893"/>
    </source>
</evidence>
<evidence type="ECO:0000313" key="6">
    <source>
        <dbReference type="Proteomes" id="UP000295124"/>
    </source>
</evidence>
<dbReference type="PANTHER" id="PTHR42855:SF1">
    <property type="entry name" value="ABC TRANSPORTER DOMAIN-CONTAINING PROTEIN"/>
    <property type="match status" value="1"/>
</dbReference>
<dbReference type="OrthoDB" id="5592724at2"/>
<dbReference type="InterPro" id="IPR051309">
    <property type="entry name" value="ABCF_ATPase"/>
</dbReference>
<dbReference type="GO" id="GO:0005524">
    <property type="term" value="F:ATP binding"/>
    <property type="evidence" value="ECO:0007669"/>
    <property type="project" value="UniProtKB-KW"/>
</dbReference>
<name>A0A4R4ZQ43_9ACTN</name>
<dbReference type="GO" id="GO:0016887">
    <property type="term" value="F:ATP hydrolysis activity"/>
    <property type="evidence" value="ECO:0007669"/>
    <property type="project" value="InterPro"/>
</dbReference>
<keyword evidence="6" id="KW-1185">Reference proteome</keyword>
<dbReference type="PROSITE" id="PS50893">
    <property type="entry name" value="ABC_TRANSPORTER_2"/>
    <property type="match status" value="2"/>
</dbReference>
<reference evidence="5 6" key="1">
    <citation type="submission" date="2019-03" db="EMBL/GenBank/DDBJ databases">
        <title>Draft genome sequences of novel Actinobacteria.</title>
        <authorList>
            <person name="Sahin N."/>
            <person name="Ay H."/>
            <person name="Saygin H."/>
        </authorList>
    </citation>
    <scope>NUCLEOTIDE SEQUENCE [LARGE SCALE GENOMIC DNA]</scope>
    <source>
        <strain evidence="5 6">JCM 13523</strain>
    </source>
</reference>
<dbReference type="SMART" id="SM00382">
    <property type="entry name" value="AAA"/>
    <property type="match status" value="2"/>
</dbReference>
<evidence type="ECO:0000256" key="2">
    <source>
        <dbReference type="ARBA" id="ARBA00022840"/>
    </source>
</evidence>
<dbReference type="RefSeq" id="WP_132167328.1">
    <property type="nucleotide sequence ID" value="NZ_SMKX01000027.1"/>
</dbReference>
<dbReference type="EMBL" id="SMKX01000027">
    <property type="protein sequence ID" value="TDD60154.1"/>
    <property type="molecule type" value="Genomic_DNA"/>
</dbReference>
<keyword evidence="2 5" id="KW-0067">ATP-binding</keyword>
<dbReference type="Gene3D" id="3.40.50.300">
    <property type="entry name" value="P-loop containing nucleotide triphosphate hydrolases"/>
    <property type="match status" value="2"/>
</dbReference>
<feature type="coiled-coil region" evidence="3">
    <location>
        <begin position="95"/>
        <end position="122"/>
    </location>
</feature>
<dbReference type="CDD" id="cd03221">
    <property type="entry name" value="ABCF_EF-3"/>
    <property type="match status" value="2"/>
</dbReference>
<keyword evidence="1" id="KW-0547">Nucleotide-binding</keyword>
<protein>
    <submittedName>
        <fullName evidence="5">ABC-F family ATP-binding cassette domain-containing protein</fullName>
    </submittedName>
</protein>
<comment type="caution">
    <text evidence="5">The sequence shown here is derived from an EMBL/GenBank/DDBJ whole genome shotgun (WGS) entry which is preliminary data.</text>
</comment>
<dbReference type="PANTHER" id="PTHR42855">
    <property type="entry name" value="ABC TRANSPORTER ATP-BINDING SUBUNIT"/>
    <property type="match status" value="1"/>
</dbReference>
<dbReference type="SUPFAM" id="SSF52540">
    <property type="entry name" value="P-loop containing nucleoside triphosphate hydrolases"/>
    <property type="match status" value="2"/>
</dbReference>
<dbReference type="FunFam" id="3.40.50.300:FF:000011">
    <property type="entry name" value="Putative ABC transporter ATP-binding component"/>
    <property type="match status" value="1"/>
</dbReference>
<accession>A0A4R4ZQ43</accession>
<dbReference type="InterPro" id="IPR003593">
    <property type="entry name" value="AAA+_ATPase"/>
</dbReference>
<sequence length="560" mass="61909">MGHVEVAGIGFELPDGRVLLDDVTFRVGDGAKVALVGANGSGKTTLTKIIAGDLKAHSGSVARSGGLGVMRQFVGSVRDSSTVRDLLLSVAPEAIQQAAETLENAELAMMESEDEKTQLKYAQAISDWGEVGGYDAEVLWDVCTMSALGVPFDNCRWREVKTLSGGEQKRLVLEALLRGPDQVLMLDEPDNYLDVPAKRWLEEQLRTSDKTVLYISHDRELLANTATRIITVELGAAGNTAWTHGGGFRTYHEARQHRFERFEELRRRWDEEHAKLKALVLMYKQKAAYNDGLASRYKAAQTRLRKFEEIGPPQELPREQKVSMRLTGGRTGKRAVVATGLELTGLMKPFDLEVWYGERVAVLGSNGSGKSHFLRLLANGGTDPDVEHQPIGEVPIASVAHTGIVKLGARVRPGWFAQTHEHPELVGKTLLEILHRGDEHRDGMGRELASRKLDRYELAHAAEQTFDTLSGGQQARFQILLLELSGATLLLLDEPTDNLDVESAEALEEGLDSFDGTVLAVTHDRWFARGFDRHLVFGSDGTVYESDEPVWDEGRVQRAR</sequence>
<proteinExistence type="predicted"/>
<gene>
    <name evidence="5" type="ORF">E1263_12020</name>
</gene>
<dbReference type="Pfam" id="PF00005">
    <property type="entry name" value="ABC_tran"/>
    <property type="match status" value="2"/>
</dbReference>
<feature type="domain" description="ABC transporter" evidence="4">
    <location>
        <begin position="331"/>
        <end position="559"/>
    </location>
</feature>
<organism evidence="5 6">
    <name type="scientific">Kribbella antibiotica</name>
    <dbReference type="NCBI Taxonomy" id="190195"/>
    <lineage>
        <taxon>Bacteria</taxon>
        <taxon>Bacillati</taxon>
        <taxon>Actinomycetota</taxon>
        <taxon>Actinomycetes</taxon>
        <taxon>Propionibacteriales</taxon>
        <taxon>Kribbellaceae</taxon>
        <taxon>Kribbella</taxon>
    </lineage>
</organism>
<dbReference type="InterPro" id="IPR027417">
    <property type="entry name" value="P-loop_NTPase"/>
</dbReference>